<feature type="compositionally biased region" description="Low complexity" evidence="1">
    <location>
        <begin position="22"/>
        <end position="34"/>
    </location>
</feature>
<feature type="region of interest" description="Disordered" evidence="1">
    <location>
        <begin position="1"/>
        <end position="35"/>
    </location>
</feature>
<reference evidence="2 3" key="1">
    <citation type="submission" date="2020-04" db="EMBL/GenBank/DDBJ databases">
        <authorList>
            <person name="Wallbank WR R."/>
            <person name="Pardo Diaz C."/>
            <person name="Kozak K."/>
            <person name="Martin S."/>
            <person name="Jiggins C."/>
            <person name="Moest M."/>
            <person name="Warren A I."/>
            <person name="Byers J.R.P. K."/>
            <person name="Montejo-Kovacevich G."/>
            <person name="Yen C E."/>
        </authorList>
    </citation>
    <scope>NUCLEOTIDE SEQUENCE [LARGE SCALE GENOMIC DNA]</scope>
</reference>
<sequence length="132" mass="13528">MRKQSTRHFVANQRPRSGLILGSTTAGNAASAGGPRTSGVAALMAGAARGRVPDACGAIVTAGSAGSTVGLAAAALAPHNTNGAPGTRHRSHRRRSAPKPPACYLARRTPDTDRPRSPLLSIAMPRLRSQMS</sequence>
<dbReference type="Proteomes" id="UP000494256">
    <property type="component" value="Unassembled WGS sequence"/>
</dbReference>
<proteinExistence type="predicted"/>
<comment type="caution">
    <text evidence="2">The sequence shown here is derived from an EMBL/GenBank/DDBJ whole genome shotgun (WGS) entry which is preliminary data.</text>
</comment>
<accession>A0A8S0ZYS9</accession>
<dbReference type="EMBL" id="CADEBD010000309">
    <property type="protein sequence ID" value="CAB3240244.1"/>
    <property type="molecule type" value="Genomic_DNA"/>
</dbReference>
<dbReference type="AlphaFoldDB" id="A0A8S0ZYS9"/>
<name>A0A8S0ZYS9_ARCPL</name>
<evidence type="ECO:0000313" key="3">
    <source>
        <dbReference type="Proteomes" id="UP000494256"/>
    </source>
</evidence>
<feature type="compositionally biased region" description="Basic residues" evidence="1">
    <location>
        <begin position="87"/>
        <end position="97"/>
    </location>
</feature>
<organism evidence="2 3">
    <name type="scientific">Arctia plantaginis</name>
    <name type="common">Wood tiger moth</name>
    <name type="synonym">Phalaena plantaginis</name>
    <dbReference type="NCBI Taxonomy" id="874455"/>
    <lineage>
        <taxon>Eukaryota</taxon>
        <taxon>Metazoa</taxon>
        <taxon>Ecdysozoa</taxon>
        <taxon>Arthropoda</taxon>
        <taxon>Hexapoda</taxon>
        <taxon>Insecta</taxon>
        <taxon>Pterygota</taxon>
        <taxon>Neoptera</taxon>
        <taxon>Endopterygota</taxon>
        <taxon>Lepidoptera</taxon>
        <taxon>Glossata</taxon>
        <taxon>Ditrysia</taxon>
        <taxon>Noctuoidea</taxon>
        <taxon>Erebidae</taxon>
        <taxon>Arctiinae</taxon>
        <taxon>Arctia</taxon>
    </lineage>
</organism>
<evidence type="ECO:0000256" key="1">
    <source>
        <dbReference type="SAM" id="MobiDB-lite"/>
    </source>
</evidence>
<gene>
    <name evidence="2" type="ORF">APLA_LOCUS8943</name>
</gene>
<evidence type="ECO:0000313" key="2">
    <source>
        <dbReference type="EMBL" id="CAB3240244.1"/>
    </source>
</evidence>
<protein>
    <submittedName>
        <fullName evidence="2">Uncharacterized protein</fullName>
    </submittedName>
</protein>
<feature type="region of interest" description="Disordered" evidence="1">
    <location>
        <begin position="78"/>
        <end position="132"/>
    </location>
</feature>